<keyword evidence="2" id="KW-1185">Reference proteome</keyword>
<evidence type="ECO:0000313" key="2">
    <source>
        <dbReference type="Proteomes" id="UP000004277"/>
    </source>
</evidence>
<accession>A0ACD3SN19</accession>
<gene>
    <name evidence="1" type="ORF">MW7_011045</name>
</gene>
<sequence length="108" mass="11315">MAYLSYPSFLRRQACSILLAGLATLCVPVAAWAEQALTPPVGETTRAALAVQRNGTQAGQPVQVSGEQAALSRKRYLDSFSHPIPPTFQSTAAGAGGMPNSSQGNARR</sequence>
<proteinExistence type="predicted"/>
<dbReference type="EMBL" id="AKCV02000020">
    <property type="protein sequence ID" value="TMS57695.1"/>
    <property type="molecule type" value="Genomic_DNA"/>
</dbReference>
<organism evidence="1 2">
    <name type="scientific">Imbroritus primus</name>
    <dbReference type="NCBI Taxonomy" id="3058603"/>
    <lineage>
        <taxon>Bacteria</taxon>
        <taxon>Pseudomonadati</taxon>
        <taxon>Pseudomonadota</taxon>
        <taxon>Betaproteobacteria</taxon>
        <taxon>Burkholderiales</taxon>
        <taxon>Burkholderiaceae</taxon>
        <taxon>Imbroritus</taxon>
    </lineage>
</organism>
<reference evidence="1" key="1">
    <citation type="submission" date="2019-05" db="EMBL/GenBank/DDBJ databases">
        <title>Revised genome assembly of Burkholderiaceae (previously Ralstonia) sp. PBA.</title>
        <authorList>
            <person name="Gan H.M."/>
        </authorList>
    </citation>
    <scope>NUCLEOTIDE SEQUENCE</scope>
    <source>
        <strain evidence="1">PBA</strain>
    </source>
</reference>
<name>A0ACD3SN19_9BURK</name>
<protein>
    <submittedName>
        <fullName evidence="1">DUF3613 domain-containing protein</fullName>
    </submittedName>
</protein>
<evidence type="ECO:0000313" key="1">
    <source>
        <dbReference type="EMBL" id="TMS57695.1"/>
    </source>
</evidence>
<comment type="caution">
    <text evidence="1">The sequence shown here is derived from an EMBL/GenBank/DDBJ whole genome shotgun (WGS) entry which is preliminary data.</text>
</comment>
<dbReference type="Proteomes" id="UP000004277">
    <property type="component" value="Unassembled WGS sequence"/>
</dbReference>